<proteinExistence type="predicted"/>
<name>A0A177B1F6_9BILA</name>
<evidence type="ECO:0000313" key="2">
    <source>
        <dbReference type="Proteomes" id="UP000078046"/>
    </source>
</evidence>
<organism evidence="1 2">
    <name type="scientific">Intoshia linei</name>
    <dbReference type="NCBI Taxonomy" id="1819745"/>
    <lineage>
        <taxon>Eukaryota</taxon>
        <taxon>Metazoa</taxon>
        <taxon>Spiralia</taxon>
        <taxon>Lophotrochozoa</taxon>
        <taxon>Mesozoa</taxon>
        <taxon>Orthonectida</taxon>
        <taxon>Rhopaluridae</taxon>
        <taxon>Intoshia</taxon>
    </lineage>
</organism>
<dbReference type="EMBL" id="LWCA01000515">
    <property type="protein sequence ID" value="OAF68095.1"/>
    <property type="molecule type" value="Genomic_DNA"/>
</dbReference>
<gene>
    <name evidence="1" type="ORF">A3Q56_04165</name>
</gene>
<dbReference type="Proteomes" id="UP000078046">
    <property type="component" value="Unassembled WGS sequence"/>
</dbReference>
<sequence>MIIIIIDYIALLLRVIREEEKSDRKIEKNKKTKSLTPTIKEKTIVEIDTDVDLSRVSKTRTILPKIIDSFKDVYHSSHYYNTNQNHIQNPNTNFTSNKASFSPICIENDVEEYNENLPTPLKFRKYQ</sequence>
<protein>
    <submittedName>
        <fullName evidence="1">Uncharacterized protein</fullName>
    </submittedName>
</protein>
<reference evidence="1 2" key="1">
    <citation type="submission" date="2016-04" db="EMBL/GenBank/DDBJ databases">
        <title>The genome of Intoshia linei affirms orthonectids as highly simplified spiralians.</title>
        <authorList>
            <person name="Mikhailov K.V."/>
            <person name="Slusarev G.S."/>
            <person name="Nikitin M.A."/>
            <person name="Logacheva M.D."/>
            <person name="Penin A."/>
            <person name="Aleoshin V."/>
            <person name="Panchin Y.V."/>
        </authorList>
    </citation>
    <scope>NUCLEOTIDE SEQUENCE [LARGE SCALE GENOMIC DNA]</scope>
    <source>
        <strain evidence="1">Intl2013</strain>
        <tissue evidence="1">Whole animal</tissue>
    </source>
</reference>
<comment type="caution">
    <text evidence="1">The sequence shown here is derived from an EMBL/GenBank/DDBJ whole genome shotgun (WGS) entry which is preliminary data.</text>
</comment>
<accession>A0A177B1F6</accession>
<dbReference type="AlphaFoldDB" id="A0A177B1F6"/>
<evidence type="ECO:0000313" key="1">
    <source>
        <dbReference type="EMBL" id="OAF68095.1"/>
    </source>
</evidence>
<keyword evidence="2" id="KW-1185">Reference proteome</keyword>